<dbReference type="SUPFAM" id="SSF55729">
    <property type="entry name" value="Acyl-CoA N-acyltransferases (Nat)"/>
    <property type="match status" value="1"/>
</dbReference>
<keyword evidence="1 4" id="KW-0808">Transferase</keyword>
<evidence type="ECO:0000313" key="4">
    <source>
        <dbReference type="EMBL" id="TFE22577.1"/>
    </source>
</evidence>
<dbReference type="Pfam" id="PF00583">
    <property type="entry name" value="Acetyltransf_1"/>
    <property type="match status" value="1"/>
</dbReference>
<dbReference type="AlphaFoldDB" id="A0A4Y8LNM7"/>
<reference evidence="4 5" key="1">
    <citation type="submission" date="2019-03" db="EMBL/GenBank/DDBJ databases">
        <title>Cohnella endophytica sp. nov., a novel endophytic bacterium isolated from bark of Sonneratia apetala.</title>
        <authorList>
            <person name="Tuo L."/>
        </authorList>
    </citation>
    <scope>NUCLEOTIDE SEQUENCE [LARGE SCALE GENOMIC DNA]</scope>
    <source>
        <strain evidence="4 5">CCTCC AB 208254</strain>
    </source>
</reference>
<sequence>MITLRRITKDEVKEFWRLRLEALRSDPGSFAASYEESVQQSIDSVKDRIGETDDNYIIGVYDAENTLVGMAGFRREQALKLKHKGLIWGVYVSSTHRNQGIGKLMLSEIISRSKQLNDFKQILLCVTTTNDSGRRLYQSLGFITYGVEKNALRVGDQYLDEELMALTFDE</sequence>
<keyword evidence="2" id="KW-0012">Acyltransferase</keyword>
<dbReference type="InterPro" id="IPR050680">
    <property type="entry name" value="YpeA/RimI_acetyltransf"/>
</dbReference>
<dbReference type="RefSeq" id="WP_135154317.1">
    <property type="nucleotide sequence ID" value="NZ_SOMN01000045.1"/>
</dbReference>
<gene>
    <name evidence="4" type="ORF">E2980_21540</name>
</gene>
<dbReference type="PANTHER" id="PTHR43420:SF47">
    <property type="entry name" value="N-ACETYLTRANSFERASE DOMAIN-CONTAINING PROTEIN"/>
    <property type="match status" value="1"/>
</dbReference>
<accession>A0A4Y8LNM7</accession>
<dbReference type="Gene3D" id="3.40.630.30">
    <property type="match status" value="1"/>
</dbReference>
<dbReference type="GO" id="GO:0016747">
    <property type="term" value="F:acyltransferase activity, transferring groups other than amino-acyl groups"/>
    <property type="evidence" value="ECO:0007669"/>
    <property type="project" value="InterPro"/>
</dbReference>
<evidence type="ECO:0000256" key="1">
    <source>
        <dbReference type="ARBA" id="ARBA00022679"/>
    </source>
</evidence>
<dbReference type="InterPro" id="IPR016181">
    <property type="entry name" value="Acyl_CoA_acyltransferase"/>
</dbReference>
<comment type="caution">
    <text evidence="4">The sequence shown here is derived from an EMBL/GenBank/DDBJ whole genome shotgun (WGS) entry which is preliminary data.</text>
</comment>
<proteinExistence type="predicted"/>
<protein>
    <submittedName>
        <fullName evidence="4">GNAT family N-acetyltransferase</fullName>
    </submittedName>
</protein>
<feature type="domain" description="N-acetyltransferase" evidence="3">
    <location>
        <begin position="2"/>
        <end position="169"/>
    </location>
</feature>
<evidence type="ECO:0000256" key="2">
    <source>
        <dbReference type="ARBA" id="ARBA00023315"/>
    </source>
</evidence>
<evidence type="ECO:0000313" key="5">
    <source>
        <dbReference type="Proteomes" id="UP000297900"/>
    </source>
</evidence>
<dbReference type="PANTHER" id="PTHR43420">
    <property type="entry name" value="ACETYLTRANSFERASE"/>
    <property type="match status" value="1"/>
</dbReference>
<organism evidence="4 5">
    <name type="scientific">Cohnella luojiensis</name>
    <dbReference type="NCBI Taxonomy" id="652876"/>
    <lineage>
        <taxon>Bacteria</taxon>
        <taxon>Bacillati</taxon>
        <taxon>Bacillota</taxon>
        <taxon>Bacilli</taxon>
        <taxon>Bacillales</taxon>
        <taxon>Paenibacillaceae</taxon>
        <taxon>Cohnella</taxon>
    </lineage>
</organism>
<dbReference type="InterPro" id="IPR000182">
    <property type="entry name" value="GNAT_dom"/>
</dbReference>
<dbReference type="Proteomes" id="UP000297900">
    <property type="component" value="Unassembled WGS sequence"/>
</dbReference>
<dbReference type="CDD" id="cd04301">
    <property type="entry name" value="NAT_SF"/>
    <property type="match status" value="1"/>
</dbReference>
<dbReference type="PROSITE" id="PS51186">
    <property type="entry name" value="GNAT"/>
    <property type="match status" value="1"/>
</dbReference>
<dbReference type="EMBL" id="SOMN01000045">
    <property type="protein sequence ID" value="TFE22577.1"/>
    <property type="molecule type" value="Genomic_DNA"/>
</dbReference>
<name>A0A4Y8LNM7_9BACL</name>
<dbReference type="OrthoDB" id="9799092at2"/>
<evidence type="ECO:0000259" key="3">
    <source>
        <dbReference type="PROSITE" id="PS51186"/>
    </source>
</evidence>
<keyword evidence="5" id="KW-1185">Reference proteome</keyword>